<dbReference type="GO" id="GO:0003955">
    <property type="term" value="F:NAD(P)H dehydrogenase (quinone) activity"/>
    <property type="evidence" value="ECO:0007669"/>
    <property type="project" value="TreeGrafter"/>
</dbReference>
<dbReference type="Gene3D" id="3.40.50.360">
    <property type="match status" value="1"/>
</dbReference>
<dbReference type="InterPro" id="IPR046980">
    <property type="entry name" value="KefG/KefF"/>
</dbReference>
<name>A0A9X3JDB6_9LACT</name>
<dbReference type="Pfam" id="PF02525">
    <property type="entry name" value="Flavodoxin_2"/>
    <property type="match status" value="1"/>
</dbReference>
<evidence type="ECO:0000259" key="2">
    <source>
        <dbReference type="Pfam" id="PF02525"/>
    </source>
</evidence>
<evidence type="ECO:0000313" key="4">
    <source>
        <dbReference type="Proteomes" id="UP001146670"/>
    </source>
</evidence>
<dbReference type="AlphaFoldDB" id="A0A9X3JDB6"/>
<dbReference type="PANTHER" id="PTHR47307:SF1">
    <property type="entry name" value="GLUTATHIONE-REGULATED POTASSIUM-EFFLUX SYSTEM ANCILLARY PROTEIN KEFG"/>
    <property type="match status" value="1"/>
</dbReference>
<sequence>MDSVIFCGHPTIEESASHQFLKAASPSQVPFIEIYGHLDDEEISDYQAMILAKERIFLQFPLFWYQAPGVVSDFIRLVFSKEFLDVHHQELKGKELGVIISIGLPEKHYQAGGREGVTLSELLRPYESFSRSLGFTYLPPFVLAQHHYQSDRGKERQLVAFRQHLALPRNPNFQQRSQWLHDQLSILAKDFVDPQLSHQLTLLADEWQEALDDLGDLESQLPQNQWR</sequence>
<dbReference type="InterPro" id="IPR003680">
    <property type="entry name" value="Flavodoxin_fold"/>
</dbReference>
<organism evidence="3 4">
    <name type="scientific">Aerococcus kribbianus</name>
    <dbReference type="NCBI Taxonomy" id="2999064"/>
    <lineage>
        <taxon>Bacteria</taxon>
        <taxon>Bacillati</taxon>
        <taxon>Bacillota</taxon>
        <taxon>Bacilli</taxon>
        <taxon>Lactobacillales</taxon>
        <taxon>Aerococcaceae</taxon>
        <taxon>Aerococcus</taxon>
    </lineage>
</organism>
<feature type="domain" description="Flavodoxin-like fold" evidence="2">
    <location>
        <begin position="41"/>
        <end position="163"/>
    </location>
</feature>
<keyword evidence="1" id="KW-0560">Oxidoreductase</keyword>
<comment type="caution">
    <text evidence="3">The sequence shown here is derived from an EMBL/GenBank/DDBJ whole genome shotgun (WGS) entry which is preliminary data.</text>
</comment>
<dbReference type="SUPFAM" id="SSF52218">
    <property type="entry name" value="Flavoproteins"/>
    <property type="match status" value="1"/>
</dbReference>
<dbReference type="Proteomes" id="UP001146670">
    <property type="component" value="Unassembled WGS sequence"/>
</dbReference>
<gene>
    <name evidence="3" type="ORF">OW157_03370</name>
</gene>
<keyword evidence="4" id="KW-1185">Reference proteome</keyword>
<evidence type="ECO:0000313" key="3">
    <source>
        <dbReference type="EMBL" id="MCZ0725608.1"/>
    </source>
</evidence>
<accession>A0A9X3JDB6</accession>
<reference evidence="3" key="1">
    <citation type="submission" date="2022-12" db="EMBL/GenBank/DDBJ databases">
        <title>Description and comparative metabolic analysis of Aerococcus sp. nov., isolated from the feces of a pig.</title>
        <authorList>
            <person name="Chang Y.-H."/>
        </authorList>
    </citation>
    <scope>NUCLEOTIDE SEQUENCE</scope>
    <source>
        <strain evidence="3">YH-aer222</strain>
    </source>
</reference>
<dbReference type="EMBL" id="JAPRFR010000001">
    <property type="protein sequence ID" value="MCZ0725608.1"/>
    <property type="molecule type" value="Genomic_DNA"/>
</dbReference>
<dbReference type="InterPro" id="IPR029039">
    <property type="entry name" value="Flavoprotein-like_sf"/>
</dbReference>
<protein>
    <submittedName>
        <fullName evidence="3">NAD(P)H-dependent oxidoreductase</fullName>
    </submittedName>
</protein>
<proteinExistence type="predicted"/>
<dbReference type="GO" id="GO:0010181">
    <property type="term" value="F:FMN binding"/>
    <property type="evidence" value="ECO:0007669"/>
    <property type="project" value="TreeGrafter"/>
</dbReference>
<dbReference type="RefSeq" id="WP_268751923.1">
    <property type="nucleotide sequence ID" value="NZ_JAPRFQ010000001.1"/>
</dbReference>
<dbReference type="GO" id="GO:0009055">
    <property type="term" value="F:electron transfer activity"/>
    <property type="evidence" value="ECO:0007669"/>
    <property type="project" value="TreeGrafter"/>
</dbReference>
<dbReference type="PANTHER" id="PTHR47307">
    <property type="entry name" value="GLUTATHIONE-REGULATED POTASSIUM-EFFLUX SYSTEM ANCILLARY PROTEIN KEFG"/>
    <property type="match status" value="1"/>
</dbReference>
<evidence type="ECO:0000256" key="1">
    <source>
        <dbReference type="ARBA" id="ARBA00023002"/>
    </source>
</evidence>